<feature type="compositionally biased region" description="Basic and acidic residues" evidence="1">
    <location>
        <begin position="1"/>
        <end position="29"/>
    </location>
</feature>
<proteinExistence type="predicted"/>
<dbReference type="AlphaFoldDB" id="A0A319DWX8"/>
<dbReference type="EMBL" id="KZ825910">
    <property type="protein sequence ID" value="PYH92698.1"/>
    <property type="molecule type" value="Genomic_DNA"/>
</dbReference>
<evidence type="ECO:0000313" key="3">
    <source>
        <dbReference type="Proteomes" id="UP000247810"/>
    </source>
</evidence>
<dbReference type="Proteomes" id="UP000247810">
    <property type="component" value="Unassembled WGS sequence"/>
</dbReference>
<sequence>MPRTEELVARRERRSKNSNEVEEAEHGGEETTALWFSPGPRQLALALRIRTRGASLAAQESPARAMVGCRPADSPRPLTALGPGCDGLFASTRAVLTYGVLCTVVQIDQVASGTCHLRWILVRCCIPFLPGSWQAVDRSLPPTTRCICLTPIAGAFYNFLSST</sequence>
<keyword evidence="3" id="KW-1185">Reference proteome</keyword>
<reference evidence="2 3" key="1">
    <citation type="submission" date="2018-02" db="EMBL/GenBank/DDBJ databases">
        <title>The genomes of Aspergillus section Nigri reveals drivers in fungal speciation.</title>
        <authorList>
            <consortium name="DOE Joint Genome Institute"/>
            <person name="Vesth T.C."/>
            <person name="Nybo J."/>
            <person name="Theobald S."/>
            <person name="Brandl J."/>
            <person name="Frisvad J.C."/>
            <person name="Nielsen K.F."/>
            <person name="Lyhne E.K."/>
            <person name="Kogle M.E."/>
            <person name="Kuo A."/>
            <person name="Riley R."/>
            <person name="Clum A."/>
            <person name="Nolan M."/>
            <person name="Lipzen A."/>
            <person name="Salamov A."/>
            <person name="Henrissat B."/>
            <person name="Wiebenga A."/>
            <person name="De vries R.P."/>
            <person name="Grigoriev I.V."/>
            <person name="Mortensen U.H."/>
            <person name="Andersen M.R."/>
            <person name="Baker S.E."/>
        </authorList>
    </citation>
    <scope>NUCLEOTIDE SEQUENCE [LARGE SCALE GENOMIC DNA]</scope>
    <source>
        <strain evidence="2 3">CBS 707.79</strain>
    </source>
</reference>
<dbReference type="VEuPathDB" id="FungiDB:BO71DRAFT_18216"/>
<accession>A0A319DWX8</accession>
<name>A0A319DWX8_9EURO</name>
<organism evidence="2 3">
    <name type="scientific">Aspergillus ellipticus CBS 707.79</name>
    <dbReference type="NCBI Taxonomy" id="1448320"/>
    <lineage>
        <taxon>Eukaryota</taxon>
        <taxon>Fungi</taxon>
        <taxon>Dikarya</taxon>
        <taxon>Ascomycota</taxon>
        <taxon>Pezizomycotina</taxon>
        <taxon>Eurotiomycetes</taxon>
        <taxon>Eurotiomycetidae</taxon>
        <taxon>Eurotiales</taxon>
        <taxon>Aspergillaceae</taxon>
        <taxon>Aspergillus</taxon>
        <taxon>Aspergillus subgen. Circumdati</taxon>
    </lineage>
</organism>
<evidence type="ECO:0000313" key="2">
    <source>
        <dbReference type="EMBL" id="PYH92698.1"/>
    </source>
</evidence>
<feature type="region of interest" description="Disordered" evidence="1">
    <location>
        <begin position="1"/>
        <end position="33"/>
    </location>
</feature>
<gene>
    <name evidence="2" type="ORF">BO71DRAFT_18216</name>
</gene>
<protein>
    <submittedName>
        <fullName evidence="2">Uncharacterized protein</fullName>
    </submittedName>
</protein>
<evidence type="ECO:0000256" key="1">
    <source>
        <dbReference type="SAM" id="MobiDB-lite"/>
    </source>
</evidence>